<reference evidence="1" key="1">
    <citation type="submission" date="2009-08" db="EMBL/GenBank/DDBJ databases">
        <authorList>
            <consortium name="US DOE Joint Genome Institute"/>
            <person name="Lucas S."/>
            <person name="Copeland A."/>
            <person name="Lapidus A."/>
            <person name="Glavina del Rio T."/>
            <person name="Dalin E."/>
            <person name="Tice H."/>
            <person name="Bruce D."/>
            <person name="Barry K."/>
            <person name="Pitluck S."/>
            <person name="Lowry S."/>
            <person name="Larimer F."/>
            <person name="Land M."/>
            <person name="Hauser L."/>
            <person name="Kyrpides N."/>
            <person name="Ivanova N."/>
            <person name="McMahon K.D."/>
            <person name="Hugenholtz P."/>
        </authorList>
    </citation>
    <scope>NUCLEOTIDE SEQUENCE</scope>
    <source>
        <strain evidence="1">UW-1</strain>
    </source>
</reference>
<gene>
    <name evidence="1" type="ordered locus">CAP2UW1_4266</name>
</gene>
<accession>C7RQA0</accession>
<dbReference type="STRING" id="522306.CAP2UW1_4266"/>
<proteinExistence type="predicted"/>
<dbReference type="HOGENOM" id="CLU_3401630_0_0_4"/>
<dbReference type="KEGG" id="app:CAP2UW1_4266"/>
<name>C7RQA0_ACCRE</name>
<dbReference type="EMBL" id="CP001715">
    <property type="protein sequence ID" value="ACV37507.1"/>
    <property type="molecule type" value="Genomic_DNA"/>
</dbReference>
<dbReference type="AlphaFoldDB" id="C7RQA0"/>
<evidence type="ECO:0000313" key="1">
    <source>
        <dbReference type="EMBL" id="ACV37507.1"/>
    </source>
</evidence>
<protein>
    <submittedName>
        <fullName evidence="1">Uncharacterized protein</fullName>
    </submittedName>
</protein>
<organism evidence="1">
    <name type="scientific">Accumulibacter regalis</name>
    <dbReference type="NCBI Taxonomy" id="522306"/>
    <lineage>
        <taxon>Bacteria</taxon>
        <taxon>Pseudomonadati</taxon>
        <taxon>Pseudomonadota</taxon>
        <taxon>Betaproteobacteria</taxon>
        <taxon>Candidatus Accumulibacter</taxon>
    </lineage>
</organism>
<sequence length="30" mass="3371">MGYNFAAFSQEMDGSVDFSTIRSQIRARGK</sequence>
<reference evidence="1" key="2">
    <citation type="submission" date="2009-09" db="EMBL/GenBank/DDBJ databases">
        <title>Complete sequence of chromosome of Candidatus Accumulibacter phosphatis clade IIA str. UW-1.</title>
        <authorList>
            <consortium name="US DOE Joint Genome Institute"/>
            <person name="Martin H.G."/>
            <person name="Ivanova N."/>
            <person name="Kunin V."/>
            <person name="Warnecke F."/>
            <person name="Barry K."/>
            <person name="He S."/>
            <person name="Salamov A."/>
            <person name="Szeto E."/>
            <person name="Dalin E."/>
            <person name="Pangilinan J.L."/>
            <person name="Lapidus A."/>
            <person name="Lowry S."/>
            <person name="Kyrpides N.C."/>
            <person name="McMahon K.D."/>
            <person name="Hugenholtz P."/>
        </authorList>
    </citation>
    <scope>NUCLEOTIDE SEQUENCE [LARGE SCALE GENOMIC DNA]</scope>
    <source>
        <strain evidence="1">UW-1</strain>
    </source>
</reference>